<feature type="disulfide bond" evidence="15">
    <location>
        <begin position="120"/>
        <end position="173"/>
    </location>
</feature>
<feature type="disulfide bond" evidence="15">
    <location>
        <begin position="138"/>
        <end position="167"/>
    </location>
</feature>
<evidence type="ECO:0000313" key="18">
    <source>
        <dbReference type="EMBL" id="KAH3891861.1"/>
    </source>
</evidence>
<keyword evidence="10" id="KW-0325">Glycoprotein</keyword>
<dbReference type="FunFam" id="2.60.490.10:FF:000001">
    <property type="entry name" value="P2X purinoceptor"/>
    <property type="match status" value="1"/>
</dbReference>
<comment type="subcellular location">
    <subcellularLocation>
        <location evidence="1">Cell membrane</location>
        <topology evidence="1">Multi-pass membrane protein</topology>
    </subcellularLocation>
</comment>
<comment type="catalytic activity">
    <reaction evidence="13">
        <text>Ca(2+)(in) = Ca(2+)(out)</text>
        <dbReference type="Rhea" id="RHEA:29671"/>
        <dbReference type="ChEBI" id="CHEBI:29108"/>
    </reaction>
</comment>
<dbReference type="GO" id="GO:0005886">
    <property type="term" value="C:plasma membrane"/>
    <property type="evidence" value="ECO:0007669"/>
    <property type="project" value="UniProtKB-SubCell"/>
</dbReference>
<dbReference type="GO" id="GO:0098794">
    <property type="term" value="C:postsynapse"/>
    <property type="evidence" value="ECO:0007669"/>
    <property type="project" value="GOC"/>
</dbReference>
<feature type="transmembrane region" description="Helical" evidence="17">
    <location>
        <begin position="341"/>
        <end position="367"/>
    </location>
</feature>
<dbReference type="Pfam" id="PF00864">
    <property type="entry name" value="P2X_receptor"/>
    <property type="match status" value="1"/>
</dbReference>
<keyword evidence="3" id="KW-0813">Transport</keyword>
<dbReference type="EMBL" id="JAIWYP010000001">
    <property type="protein sequence ID" value="KAH3891861.1"/>
    <property type="molecule type" value="Genomic_DNA"/>
</dbReference>
<keyword evidence="9 15" id="KW-1015">Disulfide bond</keyword>
<feature type="disulfide bond" evidence="15">
    <location>
        <begin position="131"/>
        <end position="155"/>
    </location>
</feature>
<comment type="similarity">
    <text evidence="2">Belongs to the P2X receptor family.</text>
</comment>
<keyword evidence="6 17" id="KW-1133">Transmembrane helix</keyword>
<evidence type="ECO:0000256" key="12">
    <source>
        <dbReference type="ARBA" id="ARBA00023303"/>
    </source>
</evidence>
<evidence type="ECO:0000256" key="14">
    <source>
        <dbReference type="PIRSR" id="PIRSR005713-1"/>
    </source>
</evidence>
<reference evidence="18" key="2">
    <citation type="submission" date="2020-11" db="EMBL/GenBank/DDBJ databases">
        <authorList>
            <person name="McCartney M.A."/>
            <person name="Auch B."/>
            <person name="Kono T."/>
            <person name="Mallez S."/>
            <person name="Becker A."/>
            <person name="Gohl D.M."/>
            <person name="Silverstein K.A.T."/>
            <person name="Koren S."/>
            <person name="Bechman K.B."/>
            <person name="Herman A."/>
            <person name="Abrahante J.E."/>
            <person name="Garbe J."/>
        </authorList>
    </citation>
    <scope>NUCLEOTIDE SEQUENCE</scope>
    <source>
        <strain evidence="18">Duluth1</strain>
        <tissue evidence="18">Whole animal</tissue>
    </source>
</reference>
<comment type="caution">
    <text evidence="18">The sequence shown here is derived from an EMBL/GenBank/DDBJ whole genome shotgun (WGS) entry which is preliminary data.</text>
</comment>
<keyword evidence="5 17" id="KW-0812">Transmembrane</keyword>
<keyword evidence="8 17" id="KW-0472">Membrane</keyword>
<dbReference type="NCBIfam" id="TIGR00863">
    <property type="entry name" value="P2X"/>
    <property type="match status" value="1"/>
</dbReference>
<dbReference type="PANTHER" id="PTHR10125">
    <property type="entry name" value="P2X PURINOCEPTOR"/>
    <property type="match status" value="1"/>
</dbReference>
<dbReference type="InterPro" id="IPR027309">
    <property type="entry name" value="P2X_extracellular_dom_sf"/>
</dbReference>
<evidence type="ECO:0008006" key="20">
    <source>
        <dbReference type="Google" id="ProtNLM"/>
    </source>
</evidence>
<keyword evidence="14" id="KW-0067">ATP-binding</keyword>
<feature type="disulfide bond" evidence="15">
    <location>
        <begin position="226"/>
        <end position="236"/>
    </location>
</feature>
<dbReference type="PRINTS" id="PR01307">
    <property type="entry name" value="P2XRECEPTOR"/>
</dbReference>
<evidence type="ECO:0000256" key="8">
    <source>
        <dbReference type="ARBA" id="ARBA00023136"/>
    </source>
</evidence>
<dbReference type="GO" id="GO:0001614">
    <property type="term" value="F:purinergic nucleotide receptor activity"/>
    <property type="evidence" value="ECO:0007669"/>
    <property type="project" value="InterPro"/>
</dbReference>
<keyword evidence="11" id="KW-1071">Ligand-gated ion channel</keyword>
<feature type="transmembrane region" description="Helical" evidence="17">
    <location>
        <begin position="32"/>
        <end position="51"/>
    </location>
</feature>
<evidence type="ECO:0000256" key="6">
    <source>
        <dbReference type="ARBA" id="ARBA00022989"/>
    </source>
</evidence>
<evidence type="ECO:0000256" key="11">
    <source>
        <dbReference type="ARBA" id="ARBA00023286"/>
    </source>
</evidence>
<proteinExistence type="inferred from homology"/>
<dbReference type="GO" id="GO:0004931">
    <property type="term" value="F:extracellularly ATP-gated monoatomic cation channel activity"/>
    <property type="evidence" value="ECO:0007669"/>
    <property type="project" value="InterPro"/>
</dbReference>
<evidence type="ECO:0000256" key="7">
    <source>
        <dbReference type="ARBA" id="ARBA00023065"/>
    </source>
</evidence>
<evidence type="ECO:0000256" key="3">
    <source>
        <dbReference type="ARBA" id="ARBA00022448"/>
    </source>
</evidence>
<evidence type="ECO:0000256" key="13">
    <source>
        <dbReference type="ARBA" id="ARBA00036634"/>
    </source>
</evidence>
<dbReference type="GO" id="GO:0070588">
    <property type="term" value="P:calcium ion transmembrane transport"/>
    <property type="evidence" value="ECO:0007669"/>
    <property type="project" value="TreeGrafter"/>
</dbReference>
<dbReference type="AlphaFoldDB" id="A0A9D4NC09"/>
<keyword evidence="19" id="KW-1185">Reference proteome</keyword>
<dbReference type="GO" id="GO:0005524">
    <property type="term" value="F:ATP binding"/>
    <property type="evidence" value="ECO:0007669"/>
    <property type="project" value="UniProtKB-KW"/>
</dbReference>
<feature type="glycosylation site" description="N-linked (GlcNAc...) asparagine" evidence="16">
    <location>
        <position position="193"/>
    </location>
</feature>
<gene>
    <name evidence="18" type="ORF">DPMN_015971</name>
</gene>
<evidence type="ECO:0000256" key="5">
    <source>
        <dbReference type="ARBA" id="ARBA00022692"/>
    </source>
</evidence>
<dbReference type="Proteomes" id="UP000828390">
    <property type="component" value="Unassembled WGS sequence"/>
</dbReference>
<keyword evidence="4" id="KW-1003">Cell membrane</keyword>
<reference evidence="18" key="1">
    <citation type="journal article" date="2019" name="bioRxiv">
        <title>The Genome of the Zebra Mussel, Dreissena polymorpha: A Resource for Invasive Species Research.</title>
        <authorList>
            <person name="McCartney M.A."/>
            <person name="Auch B."/>
            <person name="Kono T."/>
            <person name="Mallez S."/>
            <person name="Zhang Y."/>
            <person name="Obille A."/>
            <person name="Becker A."/>
            <person name="Abrahante J.E."/>
            <person name="Garbe J."/>
            <person name="Badalamenti J.P."/>
            <person name="Herman A."/>
            <person name="Mangelson H."/>
            <person name="Liachko I."/>
            <person name="Sullivan S."/>
            <person name="Sone E.D."/>
            <person name="Koren S."/>
            <person name="Silverstein K.A.T."/>
            <person name="Beckman K.B."/>
            <person name="Gohl D.M."/>
        </authorList>
    </citation>
    <scope>NUCLEOTIDE SEQUENCE</scope>
    <source>
        <strain evidence="18">Duluth1</strain>
        <tissue evidence="18">Whole animal</tissue>
    </source>
</reference>
<feature type="disulfide bond" evidence="15">
    <location>
        <begin position="271"/>
        <end position="280"/>
    </location>
</feature>
<dbReference type="GO" id="GO:0033198">
    <property type="term" value="P:response to ATP"/>
    <property type="evidence" value="ECO:0007669"/>
    <property type="project" value="InterPro"/>
</dbReference>
<evidence type="ECO:0000256" key="10">
    <source>
        <dbReference type="ARBA" id="ARBA00023180"/>
    </source>
</evidence>
<evidence type="ECO:0000313" key="19">
    <source>
        <dbReference type="Proteomes" id="UP000828390"/>
    </source>
</evidence>
<dbReference type="PANTHER" id="PTHR10125:SF31">
    <property type="entry name" value="P2X RECEPTOR E"/>
    <property type="match status" value="1"/>
</dbReference>
<keyword evidence="12" id="KW-0407">Ion channel</keyword>
<evidence type="ECO:0000256" key="1">
    <source>
        <dbReference type="ARBA" id="ARBA00004651"/>
    </source>
</evidence>
<accession>A0A9D4NC09</accession>
<name>A0A9D4NC09_DREPO</name>
<evidence type="ECO:0000256" key="9">
    <source>
        <dbReference type="ARBA" id="ARBA00023157"/>
    </source>
</evidence>
<evidence type="ECO:0000256" key="4">
    <source>
        <dbReference type="ARBA" id="ARBA00022475"/>
    </source>
</evidence>
<feature type="binding site" evidence="14">
    <location>
        <begin position="69"/>
        <end position="71"/>
    </location>
    <ligand>
        <name>ATP</name>
        <dbReference type="ChEBI" id="CHEBI:30616"/>
        <note>ligand shared between two neighboring subunits of the homotrimer</note>
    </ligand>
</feature>
<dbReference type="PIRSF" id="PIRSF005713">
    <property type="entry name" value="P2X_purinoceptor"/>
    <property type="match status" value="1"/>
</dbReference>
<keyword evidence="7" id="KW-0406">Ion transport</keyword>
<feature type="binding site" evidence="14">
    <location>
        <position position="195"/>
    </location>
    <ligand>
        <name>ATP</name>
        <dbReference type="ChEBI" id="CHEBI:30616"/>
        <note>ligand shared between two neighboring subunits of the homotrimer</note>
    </ligand>
</feature>
<feature type="binding site" evidence="14">
    <location>
        <begin position="300"/>
        <end position="302"/>
    </location>
    <ligand>
        <name>ATP</name>
        <dbReference type="ChEBI" id="CHEBI:30616"/>
        <note>ligand shared between two neighboring subunits of the homotrimer</note>
    </ligand>
</feature>
<evidence type="ECO:0000256" key="16">
    <source>
        <dbReference type="PIRSR" id="PIRSR005713-3"/>
    </source>
</evidence>
<evidence type="ECO:0000256" key="15">
    <source>
        <dbReference type="PIRSR" id="PIRSR005713-2"/>
    </source>
</evidence>
<dbReference type="InterPro" id="IPR059116">
    <property type="entry name" value="P2X_receptor"/>
</dbReference>
<dbReference type="Gene3D" id="2.60.490.10">
    <property type="entry name" value="atp-gated p2x4 ion channel domain"/>
    <property type="match status" value="1"/>
</dbReference>
<feature type="binding site" evidence="14">
    <location>
        <position position="319"/>
    </location>
    <ligand>
        <name>ATP</name>
        <dbReference type="ChEBI" id="CHEBI:30616"/>
        <note>ligand shared between two neighboring subunits of the homotrimer</note>
    </ligand>
</feature>
<dbReference type="Gene3D" id="1.10.287.940">
    <property type="entry name" value="atp-gated p2x4 ion channel"/>
    <property type="match status" value="1"/>
</dbReference>
<evidence type="ECO:0000256" key="2">
    <source>
        <dbReference type="ARBA" id="ARBA00009848"/>
    </source>
</evidence>
<sequence length="399" mass="44500">MKMASLLGRVFSLFFEYDTPRIVHIRSKKVGVINRLLQLCIVGYVIGYAIIYQKGYQDFDNVQGAITTKLKGVAQTFNLSGDGKNRTWDVNDYVVPPQENNAFFVTTNVIVTPRQQMGLCEEDINVVGANCTDDPSICVKDQPLMTGDGYMTGECINSSRYPGFKVCQVQAWCPTENGNLSAPRPPVIGVAENFTVLIKNNIEFPKFGIKRRNSPNNKDNSYLQNCRYNIDLDPQCPVFKLGTIVSASNIRSFDDIAVQGGVIQILITWDCNLDHAVDTCIPVYSFRRLDTNDTASPGYNFRFARYFLDNGTEIRTLFKAYGIKFILTLQGQAGKFNLKPLIINIGSGLAILGIATVICDIFVLYVLKGKALYKEKKYLEVVGEDAYQDIPGLNMKSGD</sequence>
<organism evidence="18 19">
    <name type="scientific">Dreissena polymorpha</name>
    <name type="common">Zebra mussel</name>
    <name type="synonym">Mytilus polymorpha</name>
    <dbReference type="NCBI Taxonomy" id="45954"/>
    <lineage>
        <taxon>Eukaryota</taxon>
        <taxon>Metazoa</taxon>
        <taxon>Spiralia</taxon>
        <taxon>Lophotrochozoa</taxon>
        <taxon>Mollusca</taxon>
        <taxon>Bivalvia</taxon>
        <taxon>Autobranchia</taxon>
        <taxon>Heteroconchia</taxon>
        <taxon>Euheterodonta</taxon>
        <taxon>Imparidentia</taxon>
        <taxon>Neoheterodontei</taxon>
        <taxon>Myida</taxon>
        <taxon>Dreissenoidea</taxon>
        <taxon>Dreissenidae</taxon>
        <taxon>Dreissena</taxon>
    </lineage>
</organism>
<protein>
    <recommendedName>
        <fullName evidence="20">Purinergic receptor</fullName>
    </recommendedName>
</protein>
<dbReference type="InterPro" id="IPR001429">
    <property type="entry name" value="P2X_purnocptor"/>
</dbReference>
<keyword evidence="14" id="KW-0547">Nucleotide-binding</keyword>
<evidence type="ECO:0000256" key="17">
    <source>
        <dbReference type="SAM" id="Phobius"/>
    </source>
</evidence>